<dbReference type="InterPro" id="IPR002018">
    <property type="entry name" value="CarbesteraseB"/>
</dbReference>
<dbReference type="PROSITE" id="PS00122">
    <property type="entry name" value="CARBOXYLESTERASE_B_1"/>
    <property type="match status" value="1"/>
</dbReference>
<evidence type="ECO:0000313" key="6">
    <source>
        <dbReference type="Proteomes" id="UP000197153"/>
    </source>
</evidence>
<feature type="domain" description="Carboxylesterase type B" evidence="4">
    <location>
        <begin position="10"/>
        <end position="464"/>
    </location>
</feature>
<dbReference type="InterPro" id="IPR029058">
    <property type="entry name" value="AB_hydrolase_fold"/>
</dbReference>
<dbReference type="EMBL" id="CP022113">
    <property type="protein sequence ID" value="ASG25179.1"/>
    <property type="molecule type" value="Genomic_DNA"/>
</dbReference>
<dbReference type="SUPFAM" id="SSF53474">
    <property type="entry name" value="alpha/beta-Hydrolases"/>
    <property type="match status" value="1"/>
</dbReference>
<dbReference type="InterPro" id="IPR019826">
    <property type="entry name" value="Carboxylesterase_B_AS"/>
</dbReference>
<protein>
    <recommendedName>
        <fullName evidence="3">Carboxylic ester hydrolase</fullName>
        <ecNumber evidence="3">3.1.1.-</ecNumber>
    </recommendedName>
</protein>
<evidence type="ECO:0000256" key="2">
    <source>
        <dbReference type="ARBA" id="ARBA00022801"/>
    </source>
</evidence>
<evidence type="ECO:0000256" key="3">
    <source>
        <dbReference type="RuleBase" id="RU361235"/>
    </source>
</evidence>
<dbReference type="GO" id="GO:0016787">
    <property type="term" value="F:hydrolase activity"/>
    <property type="evidence" value="ECO:0007669"/>
    <property type="project" value="UniProtKB-KW"/>
</dbReference>
<gene>
    <name evidence="5" type="ORF">Y958_29925</name>
</gene>
<comment type="similarity">
    <text evidence="1 3">Belongs to the type-B carboxylesterase/lipase family.</text>
</comment>
<evidence type="ECO:0000259" key="4">
    <source>
        <dbReference type="Pfam" id="PF00135"/>
    </source>
</evidence>
<organism evidence="5 6">
    <name type="scientific">Nitrospirillum viridazoti CBAmc</name>
    <dbReference type="NCBI Taxonomy" id="1441467"/>
    <lineage>
        <taxon>Bacteria</taxon>
        <taxon>Pseudomonadati</taxon>
        <taxon>Pseudomonadota</taxon>
        <taxon>Alphaproteobacteria</taxon>
        <taxon>Rhodospirillales</taxon>
        <taxon>Azospirillaceae</taxon>
        <taxon>Nitrospirillum</taxon>
        <taxon>Nitrospirillum viridazoti</taxon>
    </lineage>
</organism>
<dbReference type="KEGG" id="nao:Y958_29925"/>
<sequence length="508" mass="54776">MLAMDQTDTLRVRTEGGDVLGMVEDGVRAWRGIPYAAPPVGELRLRAPRPVVPWRGVRAAHEFGPIPMQRRGFEHMGGAGDTTPMSEDCLTLNITAPLAPARAPRPVVVWLYGGAFALGGSRGPLYRGDRIVKDGDVIFVSLNYRVGVFGFSDFSAWSTPAGPLDSNVGLRDQVAALAWVKRNIAAFGGDPANVTLAGHSAGAMSVLCLMCAPVAAGLFHRAFVMSPAAQCAYGPQRHAGLARDLLAALEIDHTDMAAVGQTLRHLPADRLVEASFHLFFDKGPDAYPGVLATSPVIDGDFLPWHPVDAFRQGKAHPIPLVIGTMAREGAILDKGLPLLPSRVNRLDAMFQATDPAVRGRVAPAYRGYPSRRSAIDMGGDFIFWAPSVLIAEGHADVADTWMYRIDYATPLARLMFGGATHALDLPLLFGTTGEGDLGRLDLFCRQTSKRVSQRFQGAFLNFADGISPGWPTYDAGTRLTRIIDTTDREEGDPRAALRVAWGDYRGPL</sequence>
<keyword evidence="6" id="KW-1185">Reference proteome</keyword>
<keyword evidence="2 3" id="KW-0378">Hydrolase</keyword>
<dbReference type="AlphaFoldDB" id="A0A248K311"/>
<dbReference type="EC" id="3.1.1.-" evidence="3"/>
<proteinExistence type="inferred from homology"/>
<dbReference type="InterPro" id="IPR050309">
    <property type="entry name" value="Type-B_Carboxylest/Lipase"/>
</dbReference>
<evidence type="ECO:0000256" key="1">
    <source>
        <dbReference type="ARBA" id="ARBA00005964"/>
    </source>
</evidence>
<reference evidence="5 6" key="1">
    <citation type="submission" date="2017-06" db="EMBL/GenBank/DDBJ databases">
        <title>Complete genome sequence of Nitrospirillum amazonense strain CBAmC, an endophytic nitrogen-fixing and plant growth-promoting bacterium, isolated from sugarcane.</title>
        <authorList>
            <person name="Schwab S."/>
            <person name="dos Santos Teixeira K.R."/>
            <person name="Simoes Araujo J.L."/>
            <person name="Soares Vidal M."/>
            <person name="Borges de Freitas H.R."/>
            <person name="Rivello Crivelaro A.L."/>
            <person name="Bueno de Camargo Nunes A."/>
            <person name="dos Santos C.M."/>
            <person name="Palmeira da Silva Rosa D."/>
            <person name="da Silva Padilha D."/>
            <person name="da Silva E."/>
            <person name="Araujo Terra L."/>
            <person name="Soares Mendes V."/>
            <person name="Farinelli L."/>
            <person name="Magalhaes Cruz L."/>
            <person name="Baldani J.I."/>
        </authorList>
    </citation>
    <scope>NUCLEOTIDE SEQUENCE [LARGE SCALE GENOMIC DNA]</scope>
    <source>
        <strain evidence="5 6">CBAmC</strain>
    </source>
</reference>
<dbReference type="Gene3D" id="3.40.50.1820">
    <property type="entry name" value="alpha/beta hydrolase"/>
    <property type="match status" value="1"/>
</dbReference>
<dbReference type="Pfam" id="PF00135">
    <property type="entry name" value="COesterase"/>
    <property type="match status" value="1"/>
</dbReference>
<evidence type="ECO:0000313" key="5">
    <source>
        <dbReference type="EMBL" id="ASG25179.1"/>
    </source>
</evidence>
<name>A0A248K311_9PROT</name>
<accession>A0A248K311</accession>
<dbReference type="PANTHER" id="PTHR11559">
    <property type="entry name" value="CARBOXYLESTERASE"/>
    <property type="match status" value="1"/>
</dbReference>
<dbReference type="Proteomes" id="UP000197153">
    <property type="component" value="Chromosome 4"/>
</dbReference>